<gene>
    <name evidence="2" type="ORF">ATANTOWER_010530</name>
</gene>
<keyword evidence="3" id="KW-1185">Reference proteome</keyword>
<protein>
    <submittedName>
        <fullName evidence="2">Uncharacterized protein</fullName>
    </submittedName>
</protein>
<organism evidence="2 3">
    <name type="scientific">Ataeniobius toweri</name>
    <dbReference type="NCBI Taxonomy" id="208326"/>
    <lineage>
        <taxon>Eukaryota</taxon>
        <taxon>Metazoa</taxon>
        <taxon>Chordata</taxon>
        <taxon>Craniata</taxon>
        <taxon>Vertebrata</taxon>
        <taxon>Euteleostomi</taxon>
        <taxon>Actinopterygii</taxon>
        <taxon>Neopterygii</taxon>
        <taxon>Teleostei</taxon>
        <taxon>Neoteleostei</taxon>
        <taxon>Acanthomorphata</taxon>
        <taxon>Ovalentaria</taxon>
        <taxon>Atherinomorphae</taxon>
        <taxon>Cyprinodontiformes</taxon>
        <taxon>Goodeidae</taxon>
        <taxon>Ataeniobius</taxon>
    </lineage>
</organism>
<accession>A0ABU7AEC9</accession>
<evidence type="ECO:0000256" key="1">
    <source>
        <dbReference type="SAM" id="MobiDB-lite"/>
    </source>
</evidence>
<proteinExistence type="predicted"/>
<feature type="region of interest" description="Disordered" evidence="1">
    <location>
        <begin position="162"/>
        <end position="181"/>
    </location>
</feature>
<name>A0ABU7AEC9_9TELE</name>
<reference evidence="2 3" key="1">
    <citation type="submission" date="2021-07" db="EMBL/GenBank/DDBJ databases">
        <authorList>
            <person name="Palmer J.M."/>
        </authorList>
    </citation>
    <scope>NUCLEOTIDE SEQUENCE [LARGE SCALE GENOMIC DNA]</scope>
    <source>
        <strain evidence="2 3">AT_MEX2019</strain>
        <tissue evidence="2">Muscle</tissue>
    </source>
</reference>
<evidence type="ECO:0000313" key="2">
    <source>
        <dbReference type="EMBL" id="MED6236522.1"/>
    </source>
</evidence>
<sequence>MYLTVVKCLETTCVVNWRYINKTELNSGLGLSSSVHPTSDVFTWGAQSGRGLSLSPGPWSGRVVPSLRCGAHDLGSLWSGGGGSVCHGGVNSLPPVVFPNRGIRRTGPRRASSSLASGSPVRFSAPLSDLAYTTEGSQRGPQVVAGGSVMASAAVVPAASEPVSRHPMVSSNQEGSTVPVGRTDMAQRPSTSPAVGMAAEWVFGPCQAHYIEC</sequence>
<dbReference type="Proteomes" id="UP001345963">
    <property type="component" value="Unassembled WGS sequence"/>
</dbReference>
<evidence type="ECO:0000313" key="3">
    <source>
        <dbReference type="Proteomes" id="UP001345963"/>
    </source>
</evidence>
<dbReference type="EMBL" id="JAHUTI010012168">
    <property type="protein sequence ID" value="MED6236522.1"/>
    <property type="molecule type" value="Genomic_DNA"/>
</dbReference>
<comment type="caution">
    <text evidence="2">The sequence shown here is derived from an EMBL/GenBank/DDBJ whole genome shotgun (WGS) entry which is preliminary data.</text>
</comment>